<dbReference type="AlphaFoldDB" id="A0A645E786"/>
<evidence type="ECO:0000256" key="1">
    <source>
        <dbReference type="ARBA" id="ARBA00001936"/>
    </source>
</evidence>
<comment type="cofactor">
    <cofactor evidence="1">
        <name>Mn(2+)</name>
        <dbReference type="ChEBI" id="CHEBI:29035"/>
    </cofactor>
</comment>
<proteinExistence type="predicted"/>
<dbReference type="PANTHER" id="PTHR12992:SF11">
    <property type="entry name" value="MITOCHONDRIAL COENZYME A DIPHOSPHATASE NUDT8"/>
    <property type="match status" value="1"/>
</dbReference>
<reference evidence="8" key="1">
    <citation type="submission" date="2019-08" db="EMBL/GenBank/DDBJ databases">
        <authorList>
            <person name="Kucharzyk K."/>
            <person name="Murdoch R.W."/>
            <person name="Higgins S."/>
            <person name="Loffler F."/>
        </authorList>
    </citation>
    <scope>NUCLEOTIDE SEQUENCE</scope>
</reference>
<name>A0A645E786_9ZZZZ</name>
<sequence>MTASPPPSVQKVLSLSSVPNFDPRLAPLEGVDSHLPAVPASAMTPDALRQRFASPPVWTPDVLRDRTVLDREPADASVLLPIVMREQPTVLLTQRTTRLSSHSGQVAFPGVKADPGDGGPNGTALRETHEEVGITPQYVEVLGHLTNYVTVTAFNVTPVVARLHPGFVLEPNPDEVADVFEVPLQFLLDPRHHERHYLEWEGMRRDWYAMPYQDGDKQRYIWGATAGILRNFYRFMMS</sequence>
<dbReference type="Gene3D" id="3.90.79.10">
    <property type="entry name" value="Nucleoside Triphosphate Pyrophosphohydrolase"/>
    <property type="match status" value="1"/>
</dbReference>
<gene>
    <name evidence="8" type="primary">nudL_24</name>
    <name evidence="8" type="ORF">SDC9_143615</name>
</gene>
<dbReference type="GO" id="GO:0046872">
    <property type="term" value="F:metal ion binding"/>
    <property type="evidence" value="ECO:0007669"/>
    <property type="project" value="UniProtKB-KW"/>
</dbReference>
<dbReference type="SUPFAM" id="SSF55811">
    <property type="entry name" value="Nudix"/>
    <property type="match status" value="1"/>
</dbReference>
<dbReference type="CDD" id="cd03426">
    <property type="entry name" value="NUDIX_CoAse_Nudt7"/>
    <property type="match status" value="1"/>
</dbReference>
<dbReference type="EMBL" id="VSSQ01042834">
    <property type="protein sequence ID" value="MPM96452.1"/>
    <property type="molecule type" value="Genomic_DNA"/>
</dbReference>
<organism evidence="8">
    <name type="scientific">bioreactor metagenome</name>
    <dbReference type="NCBI Taxonomy" id="1076179"/>
    <lineage>
        <taxon>unclassified sequences</taxon>
        <taxon>metagenomes</taxon>
        <taxon>ecological metagenomes</taxon>
    </lineage>
</organism>
<evidence type="ECO:0000259" key="7">
    <source>
        <dbReference type="PROSITE" id="PS51462"/>
    </source>
</evidence>
<dbReference type="InterPro" id="IPR045121">
    <property type="entry name" value="CoAse"/>
</dbReference>
<comment type="cofactor">
    <cofactor evidence="2">
        <name>Mg(2+)</name>
        <dbReference type="ChEBI" id="CHEBI:18420"/>
    </cofactor>
</comment>
<dbReference type="GO" id="GO:0010945">
    <property type="term" value="F:coenzyme A diphosphatase activity"/>
    <property type="evidence" value="ECO:0007669"/>
    <property type="project" value="InterPro"/>
</dbReference>
<keyword evidence="3" id="KW-0479">Metal-binding</keyword>
<dbReference type="InterPro" id="IPR000086">
    <property type="entry name" value="NUDIX_hydrolase_dom"/>
</dbReference>
<protein>
    <submittedName>
        <fullName evidence="8">Putative Nudix hydrolase NudL</fullName>
        <ecNumber evidence="8">3.6.1.-</ecNumber>
    </submittedName>
</protein>
<feature type="domain" description="Nudix hydrolase" evidence="7">
    <location>
        <begin position="73"/>
        <end position="203"/>
    </location>
</feature>
<dbReference type="PANTHER" id="PTHR12992">
    <property type="entry name" value="NUDIX HYDROLASE"/>
    <property type="match status" value="1"/>
</dbReference>
<evidence type="ECO:0000256" key="4">
    <source>
        <dbReference type="ARBA" id="ARBA00022801"/>
    </source>
</evidence>
<evidence type="ECO:0000256" key="5">
    <source>
        <dbReference type="ARBA" id="ARBA00022842"/>
    </source>
</evidence>
<evidence type="ECO:0000256" key="3">
    <source>
        <dbReference type="ARBA" id="ARBA00022723"/>
    </source>
</evidence>
<accession>A0A645E786</accession>
<comment type="caution">
    <text evidence="8">The sequence shown here is derived from an EMBL/GenBank/DDBJ whole genome shotgun (WGS) entry which is preliminary data.</text>
</comment>
<keyword evidence="6" id="KW-0464">Manganese</keyword>
<keyword evidence="5" id="KW-0460">Magnesium</keyword>
<dbReference type="EC" id="3.6.1.-" evidence="8"/>
<dbReference type="NCBIfam" id="NF007980">
    <property type="entry name" value="PRK10707.1"/>
    <property type="match status" value="1"/>
</dbReference>
<evidence type="ECO:0000313" key="8">
    <source>
        <dbReference type="EMBL" id="MPM96452.1"/>
    </source>
</evidence>
<keyword evidence="4 8" id="KW-0378">Hydrolase</keyword>
<dbReference type="InterPro" id="IPR015797">
    <property type="entry name" value="NUDIX_hydrolase-like_dom_sf"/>
</dbReference>
<dbReference type="PROSITE" id="PS51462">
    <property type="entry name" value="NUDIX"/>
    <property type="match status" value="1"/>
</dbReference>
<evidence type="ECO:0000256" key="6">
    <source>
        <dbReference type="ARBA" id="ARBA00023211"/>
    </source>
</evidence>
<dbReference type="Pfam" id="PF00293">
    <property type="entry name" value="NUDIX"/>
    <property type="match status" value="1"/>
</dbReference>
<evidence type="ECO:0000256" key="2">
    <source>
        <dbReference type="ARBA" id="ARBA00001946"/>
    </source>
</evidence>